<gene>
    <name evidence="8" type="ORF">BWK73_27955</name>
</gene>
<dbReference type="EMBL" id="MTEJ01000208">
    <property type="protein sequence ID" value="OQX07480.1"/>
    <property type="molecule type" value="Genomic_DNA"/>
</dbReference>
<dbReference type="AlphaFoldDB" id="A0A1Y1QK83"/>
<evidence type="ECO:0000256" key="4">
    <source>
        <dbReference type="ARBA" id="ARBA00022722"/>
    </source>
</evidence>
<keyword evidence="5" id="KW-0255">Endonuclease</keyword>
<comment type="similarity">
    <text evidence="2">Belongs to the phage GPA family.</text>
</comment>
<dbReference type="Proteomes" id="UP000192491">
    <property type="component" value="Unassembled WGS sequence"/>
</dbReference>
<dbReference type="Pfam" id="PF05840">
    <property type="entry name" value="Phage_GPA"/>
    <property type="match status" value="1"/>
</dbReference>
<evidence type="ECO:0000256" key="3">
    <source>
        <dbReference type="ARBA" id="ARBA00022705"/>
    </source>
</evidence>
<evidence type="ECO:0000313" key="8">
    <source>
        <dbReference type="EMBL" id="OQX07480.1"/>
    </source>
</evidence>
<comment type="caution">
    <text evidence="8">The sequence shown here is derived from an EMBL/GenBank/DDBJ whole genome shotgun (WGS) entry which is preliminary data.</text>
</comment>
<reference evidence="8 9" key="1">
    <citation type="submission" date="2017-01" db="EMBL/GenBank/DDBJ databases">
        <title>Novel large sulfur bacteria in the metagenomes of groundwater-fed chemosynthetic microbial mats in the Lake Huron basin.</title>
        <authorList>
            <person name="Sharrar A.M."/>
            <person name="Flood B.E."/>
            <person name="Bailey J.V."/>
            <person name="Jones D.S."/>
            <person name="Biddanda B."/>
            <person name="Ruberg S.A."/>
            <person name="Marcus D.N."/>
            <person name="Dick G.J."/>
        </authorList>
    </citation>
    <scope>NUCLEOTIDE SEQUENCE [LARGE SCALE GENOMIC DNA]</scope>
    <source>
        <strain evidence="8">A8</strain>
    </source>
</reference>
<proteinExistence type="inferred from homology"/>
<keyword evidence="4" id="KW-0540">Nuclease</keyword>
<evidence type="ECO:0000259" key="7">
    <source>
        <dbReference type="Pfam" id="PF05840"/>
    </source>
</evidence>
<sequence>MKTQAPTLPLPTPRPEIIRDKSEEWFVDGTLQSLPLHLHAPIIEAYNKKRTAPGLPSAAVRSANTYLRETAETVTVTASLLGINANDDDDSLLIHAHRLAAKFSRIVHESGLPAALDYLKTLGIEPPTVPHNAIRLDDGTLTDDRATVRAIGQEKRITSPRWLHGVLRREKTRLQELQNIRLHFVNKDKSAYISRQGLATQVLKAYLTREYMKSRQAVSVTDGRVLDMEAVMDAGVSNQTNRLAEMMMKISDGERFIKEHHPDYVPVFFTFTAPSIFHAMKMVGGHKITDKKGVTRTIGAKAAPNPSYKTQIPEIKGRGKNKVVTYRENTPRLSHHWITRQWATFRTWLKDTEIDSYFVRTSESNHDATAHWHGLLWIPSSIKREVVRAMREVFLAEYGDESGAWKHRVQIVMIDPTKGSAAGYIAKYISKNIAGFGIGEDFESGLDAATGAQAVDAWRKTWGVRAFQFSQNFAPVTHWRELRRTSVSDVAERPLLAKFRTAADLSDWYGFMVNYRRTPTVLRTGVIDLKDGSGITNPLDWHDATEEAFVQRVTLAKPNVYGEVVPRAIGIGVLAHEDPVYPRDTVWDFQRKAGQETWLDKLREMSQHSESWHATNATDLPDAVFSSSSSPLPVGFADLGLVKNNCGSGLTLDEKEETYQQMRREYRRMRLNPHAKMYKSMNEKYPTWDSYESAGIDMMQHRAMSPDEWAAHQERVAIVLESTFSGVSQ</sequence>
<evidence type="ECO:0000256" key="5">
    <source>
        <dbReference type="ARBA" id="ARBA00022759"/>
    </source>
</evidence>
<name>A0A1Y1QK83_9GAMM</name>
<dbReference type="GO" id="GO:0004519">
    <property type="term" value="F:endonuclease activity"/>
    <property type="evidence" value="ECO:0007669"/>
    <property type="project" value="UniProtKB-KW"/>
</dbReference>
<evidence type="ECO:0000256" key="2">
    <source>
        <dbReference type="ARBA" id="ARBA00009260"/>
    </source>
</evidence>
<dbReference type="GO" id="GO:0006260">
    <property type="term" value="P:DNA replication"/>
    <property type="evidence" value="ECO:0007669"/>
    <property type="project" value="UniProtKB-KW"/>
</dbReference>
<evidence type="ECO:0000256" key="1">
    <source>
        <dbReference type="ARBA" id="ARBA00003293"/>
    </source>
</evidence>
<keyword evidence="6" id="KW-0378">Hydrolase</keyword>
<evidence type="ECO:0000256" key="6">
    <source>
        <dbReference type="ARBA" id="ARBA00022801"/>
    </source>
</evidence>
<feature type="domain" description="Replication gene A protein-like" evidence="7">
    <location>
        <begin position="155"/>
        <end position="435"/>
    </location>
</feature>
<evidence type="ECO:0000313" key="9">
    <source>
        <dbReference type="Proteomes" id="UP000192491"/>
    </source>
</evidence>
<dbReference type="GO" id="GO:0016787">
    <property type="term" value="F:hydrolase activity"/>
    <property type="evidence" value="ECO:0007669"/>
    <property type="project" value="UniProtKB-KW"/>
</dbReference>
<organism evidence="8 9">
    <name type="scientific">Thiothrix lacustris</name>
    <dbReference type="NCBI Taxonomy" id="525917"/>
    <lineage>
        <taxon>Bacteria</taxon>
        <taxon>Pseudomonadati</taxon>
        <taxon>Pseudomonadota</taxon>
        <taxon>Gammaproteobacteria</taxon>
        <taxon>Thiotrichales</taxon>
        <taxon>Thiotrichaceae</taxon>
        <taxon>Thiothrix</taxon>
    </lineage>
</organism>
<accession>A0A1Y1QK83</accession>
<protein>
    <recommendedName>
        <fullName evidence="7">Replication gene A protein-like domain-containing protein</fullName>
    </recommendedName>
</protein>
<dbReference type="InterPro" id="IPR008766">
    <property type="entry name" value="Replication_gene_A-like"/>
</dbReference>
<comment type="function">
    <text evidence="1">Possible endonuclease which induces a single-strand cut and initiates DNA replication.</text>
</comment>
<keyword evidence="3" id="KW-0235">DNA replication</keyword>